<dbReference type="Proteomes" id="UP000034228">
    <property type="component" value="Unassembled WGS sequence"/>
</dbReference>
<dbReference type="RefSeq" id="WP_046555685.1">
    <property type="nucleotide sequence ID" value="NZ_LAHO01000001.1"/>
</dbReference>
<evidence type="ECO:0008006" key="3">
    <source>
        <dbReference type="Google" id="ProtNLM"/>
    </source>
</evidence>
<dbReference type="EMBL" id="LAHO01000001">
    <property type="protein sequence ID" value="KKO47156.1"/>
    <property type="molecule type" value="Genomic_DNA"/>
</dbReference>
<comment type="caution">
    <text evidence="1">The sequence shown here is derived from an EMBL/GenBank/DDBJ whole genome shotgun (WGS) entry which is preliminary data.</text>
</comment>
<dbReference type="PROSITE" id="PS51257">
    <property type="entry name" value="PROKAR_LIPOPROTEIN"/>
    <property type="match status" value="1"/>
</dbReference>
<reference evidence="1 2" key="1">
    <citation type="submission" date="2015-03" db="EMBL/GenBank/DDBJ databases">
        <title>Draft genome sequences of two protease-producing strains of Arsukibacterium isolated from two cold and alkaline environments.</title>
        <authorList>
            <person name="Lylloff J.E."/>
            <person name="Skov L.B."/>
            <person name="Jepsen M."/>
            <person name="Hallin P.F."/>
            <person name="Sorensen S.J."/>
            <person name="Stougaard P."/>
            <person name="Glaring M.A."/>
        </authorList>
    </citation>
    <scope>NUCLEOTIDE SEQUENCE [LARGE SCALE GENOMIC DNA]</scope>
    <source>
        <strain evidence="1 2">GCM72</strain>
    </source>
</reference>
<protein>
    <recommendedName>
        <fullName evidence="3">Lipoprotein</fullName>
    </recommendedName>
</protein>
<dbReference type="STRING" id="336831.WG68_00425"/>
<sequence>MRFFLVFIGLFIVGCSSSTSSKSDNLASYFAEYKASVATQAEQQFVKAELWQTLVTARAAAETSELVNAIAYFPLEMAVTTDTKQAINGQQGCLLISGTNAKQTPLDYYIQFDLTDNQWLISDVAIKYFLDGSERYLTYAECDAEKRMALWLESVQ</sequence>
<keyword evidence="2" id="KW-1185">Reference proteome</keyword>
<name>A0A0M2V980_9GAMM</name>
<organism evidence="1 2">
    <name type="scientific">Arsukibacterium ikkense</name>
    <dbReference type="NCBI Taxonomy" id="336831"/>
    <lineage>
        <taxon>Bacteria</taxon>
        <taxon>Pseudomonadati</taxon>
        <taxon>Pseudomonadota</taxon>
        <taxon>Gammaproteobacteria</taxon>
        <taxon>Chromatiales</taxon>
        <taxon>Chromatiaceae</taxon>
        <taxon>Arsukibacterium</taxon>
    </lineage>
</organism>
<gene>
    <name evidence="1" type="ORF">WG68_00425</name>
</gene>
<accession>A0A0M2V980</accession>
<evidence type="ECO:0000313" key="1">
    <source>
        <dbReference type="EMBL" id="KKO47156.1"/>
    </source>
</evidence>
<proteinExistence type="predicted"/>
<dbReference type="AlphaFoldDB" id="A0A0M2V980"/>
<evidence type="ECO:0000313" key="2">
    <source>
        <dbReference type="Proteomes" id="UP000034228"/>
    </source>
</evidence>
<dbReference type="OrthoDB" id="9961260at2"/>